<reference evidence="2 3" key="1">
    <citation type="submission" date="2019-04" db="EMBL/GenBank/DDBJ databases">
        <title>Friends and foes A comparative genomics study of 23 Aspergillus species from section Flavi.</title>
        <authorList>
            <consortium name="DOE Joint Genome Institute"/>
            <person name="Kjaerbolling I."/>
            <person name="Vesth T."/>
            <person name="Frisvad J.C."/>
            <person name="Nybo J.L."/>
            <person name="Theobald S."/>
            <person name="Kildgaard S."/>
            <person name="Isbrandt T."/>
            <person name="Kuo A."/>
            <person name="Sato A."/>
            <person name="Lyhne E.K."/>
            <person name="Kogle M.E."/>
            <person name="Wiebenga A."/>
            <person name="Kun R.S."/>
            <person name="Lubbers R.J."/>
            <person name="Makela M.R."/>
            <person name="Barry K."/>
            <person name="Chovatia M."/>
            <person name="Clum A."/>
            <person name="Daum C."/>
            <person name="Haridas S."/>
            <person name="He G."/>
            <person name="LaButti K."/>
            <person name="Lipzen A."/>
            <person name="Mondo S."/>
            <person name="Riley R."/>
            <person name="Salamov A."/>
            <person name="Simmons B.A."/>
            <person name="Magnuson J.K."/>
            <person name="Henrissat B."/>
            <person name="Mortensen U.H."/>
            <person name="Larsen T.O."/>
            <person name="Devries R.P."/>
            <person name="Grigoriev I.V."/>
            <person name="Machida M."/>
            <person name="Baker S.E."/>
            <person name="Andersen M.R."/>
        </authorList>
    </citation>
    <scope>NUCLEOTIDE SEQUENCE [LARGE SCALE GENOMIC DNA]</scope>
    <source>
        <strain evidence="2 3">CBS 151.66</strain>
    </source>
</reference>
<keyword evidence="2" id="KW-0808">Transferase</keyword>
<protein>
    <submittedName>
        <fullName evidence="2">Kinase-like domain-containing protein</fullName>
    </submittedName>
</protein>
<dbReference type="GO" id="GO:0005739">
    <property type="term" value="C:mitochondrion"/>
    <property type="evidence" value="ECO:0007669"/>
    <property type="project" value="TreeGrafter"/>
</dbReference>
<dbReference type="EMBL" id="ML732251">
    <property type="protein sequence ID" value="KAB8072268.1"/>
    <property type="molecule type" value="Genomic_DNA"/>
</dbReference>
<dbReference type="PANTHER" id="PTHR36091:SF2">
    <property type="entry name" value="AMINOGLYCOSIDE PHOSPHOTRANSFERASE DOMAIN-CONTAINING PROTEIN"/>
    <property type="match status" value="1"/>
</dbReference>
<evidence type="ECO:0000259" key="1">
    <source>
        <dbReference type="Pfam" id="PF01636"/>
    </source>
</evidence>
<dbReference type="Proteomes" id="UP000326565">
    <property type="component" value="Unassembled WGS sequence"/>
</dbReference>
<dbReference type="Gene3D" id="3.30.200.20">
    <property type="entry name" value="Phosphorylase Kinase, domain 1"/>
    <property type="match status" value="1"/>
</dbReference>
<dbReference type="OrthoDB" id="10003767at2759"/>
<dbReference type="PANTHER" id="PTHR36091">
    <property type="entry name" value="ALTERED INHERITANCE OF MITOCHONDRIA PROTEIN 9, MITOCHONDRIAL"/>
    <property type="match status" value="1"/>
</dbReference>
<keyword evidence="3" id="KW-1185">Reference proteome</keyword>
<dbReference type="Gene3D" id="3.90.1200.10">
    <property type="match status" value="1"/>
</dbReference>
<evidence type="ECO:0000313" key="3">
    <source>
        <dbReference type="Proteomes" id="UP000326565"/>
    </source>
</evidence>
<sequence>MNASLRLTHKYRFSLLSRLTAPPLSKNFTKRTFTTSHASPRQSMESSELFEYTSGRWIYNESWKLSERRRVFNVPELKRLAAQAIDQKVEDIARFEKLAEGGFNRTFLVTMANGSQLIARIPYPITEPKSLVVASEVATLDYLHLHGIPVPKVYGYSATSDNAAGTEYIFMEYIRGRDLGDLWFDLSEKACSKIISNIVELEARLFSLRFPASGSLYYTDDLRPKSDKAPVPIMDPPSNGRFCIGPDTTLRMWFGRRRELQVDRGPYTTPEAVLAAGAKKELAYLTRFGRPLQPLQPIYRELFGYQEQSHLDHMKSLEEYLRVSSYLVPKDNPILPWPTLRHPDLQPHNIMVSEDLQITGLIDWQHCAILPLFLQCGIPNSIQNYGDDISESLATPRLPDNFDELSESDRSEQLEILRRRHIHYAYVMYTRTMNPMHSIALTHNLSILRRKLFSRASEPWEGDNVSLKADLIYLVQNWSKLLNPSPSTSTGVEHHCPLAYSSDEASDVFNLSAEQIEADEQLEVCRNYVGVGSEGWLPSDQYNEAKQREMRLKAIALEAAETDEERAKTSEHWMFNDFDETKYL</sequence>
<dbReference type="GO" id="GO:0016301">
    <property type="term" value="F:kinase activity"/>
    <property type="evidence" value="ECO:0007669"/>
    <property type="project" value="UniProtKB-KW"/>
</dbReference>
<proteinExistence type="predicted"/>
<evidence type="ECO:0000313" key="2">
    <source>
        <dbReference type="EMBL" id="KAB8072268.1"/>
    </source>
</evidence>
<dbReference type="Pfam" id="PF01636">
    <property type="entry name" value="APH"/>
    <property type="match status" value="1"/>
</dbReference>
<dbReference type="InterPro" id="IPR002575">
    <property type="entry name" value="Aminoglycoside_PTrfase"/>
</dbReference>
<accession>A0A5N5WUQ6</accession>
<dbReference type="InterPro" id="IPR051035">
    <property type="entry name" value="Mito_inheritance_9"/>
</dbReference>
<organism evidence="2 3">
    <name type="scientific">Aspergillus leporis</name>
    <dbReference type="NCBI Taxonomy" id="41062"/>
    <lineage>
        <taxon>Eukaryota</taxon>
        <taxon>Fungi</taxon>
        <taxon>Dikarya</taxon>
        <taxon>Ascomycota</taxon>
        <taxon>Pezizomycotina</taxon>
        <taxon>Eurotiomycetes</taxon>
        <taxon>Eurotiomycetidae</taxon>
        <taxon>Eurotiales</taxon>
        <taxon>Aspergillaceae</taxon>
        <taxon>Aspergillus</taxon>
        <taxon>Aspergillus subgen. Circumdati</taxon>
    </lineage>
</organism>
<feature type="domain" description="Aminoglycoside phosphotransferase" evidence="1">
    <location>
        <begin position="96"/>
        <end position="369"/>
    </location>
</feature>
<name>A0A5N5WUQ6_9EURO</name>
<dbReference type="AlphaFoldDB" id="A0A5N5WUQ6"/>
<dbReference type="InterPro" id="IPR011009">
    <property type="entry name" value="Kinase-like_dom_sf"/>
</dbReference>
<gene>
    <name evidence="2" type="ORF">BDV29DRAFT_177692</name>
</gene>
<dbReference type="SUPFAM" id="SSF56112">
    <property type="entry name" value="Protein kinase-like (PK-like)"/>
    <property type="match status" value="1"/>
</dbReference>
<keyword evidence="2" id="KW-0418">Kinase</keyword>